<evidence type="ECO:0000256" key="1">
    <source>
        <dbReference type="ARBA" id="ARBA00022741"/>
    </source>
</evidence>
<organism evidence="4 5">
    <name type="scientific">Talaromyces amestolkiae</name>
    <dbReference type="NCBI Taxonomy" id="1196081"/>
    <lineage>
        <taxon>Eukaryota</taxon>
        <taxon>Fungi</taxon>
        <taxon>Dikarya</taxon>
        <taxon>Ascomycota</taxon>
        <taxon>Pezizomycotina</taxon>
        <taxon>Eurotiomycetes</taxon>
        <taxon>Eurotiomycetidae</taxon>
        <taxon>Eurotiales</taxon>
        <taxon>Trichocomaceae</taxon>
        <taxon>Talaromyces</taxon>
        <taxon>Talaromyces sect. Talaromyces</taxon>
    </lineage>
</organism>
<dbReference type="SMART" id="SM00220">
    <property type="entry name" value="S_TKc"/>
    <property type="match status" value="1"/>
</dbReference>
<sequence>MDSISKDFGYWVKKICIQGLTGDGKEEFYISEDDLRGYWNENLISDVLWQAGVHRQTLPPPRSIIKSYIRIFSILVYIATPNLPSLAYLSELNEKGSDDHILPFMEGCFPGTLEGKEVEARFLQSQFLFSPVVFGSGLHGRDLHSRCVLPLTFERQLSGHFGSPANTVTTKLYKLHKASKLQTKDDLVVIKEYPKSEIGHSFKNELKAYLSFQYPGNEDYVSKYFLKYHGSFKQKDKAFIILEFADEGSLLELYKSNRVPRTREELLGLFENLSGLLRGLRLLHAQDLRRTNRQLRGVHQDLKPANIFVFRNEEGGTYKYSFKIGDFGLTSFTSDEAYHIKKTRDNKGGIMYNAPEMTNYDDFSRSLDEGISHLVDIWSFGCVLFEAAVWAISDERGREEFRSLRCEENDPNTLLRNQGYGASFHNGDRRLDAVDKTLDRVLEQRRFFDDITEGFCEIVLKHAMVPVRKPRYDAKELGAAIRQYFEEKAKTPQTPWQVPSPTGRTSITELDQRANPRGQHREEINQARGDSTVMIRSMELAIRTVHIPYLKKQVWILDENLSCIHY</sequence>
<keyword evidence="1" id="KW-0547">Nucleotide-binding</keyword>
<dbReference type="InterPro" id="IPR000719">
    <property type="entry name" value="Prot_kinase_dom"/>
</dbReference>
<dbReference type="RefSeq" id="XP_040731434.1">
    <property type="nucleotide sequence ID" value="XM_040875130.1"/>
</dbReference>
<dbReference type="PROSITE" id="PS50011">
    <property type="entry name" value="PROTEIN_KINASE_DOM"/>
    <property type="match status" value="1"/>
</dbReference>
<evidence type="ECO:0000259" key="3">
    <source>
        <dbReference type="PROSITE" id="PS50011"/>
    </source>
</evidence>
<dbReference type="GO" id="GO:0005524">
    <property type="term" value="F:ATP binding"/>
    <property type="evidence" value="ECO:0007669"/>
    <property type="project" value="UniProtKB-KW"/>
</dbReference>
<dbReference type="STRING" id="1196081.A0A364KTN9"/>
<dbReference type="InterPro" id="IPR011009">
    <property type="entry name" value="Kinase-like_dom_sf"/>
</dbReference>
<dbReference type="PANTHER" id="PTHR48012">
    <property type="entry name" value="STERILE20-LIKE KINASE, ISOFORM B-RELATED"/>
    <property type="match status" value="1"/>
</dbReference>
<feature type="domain" description="Protein kinase" evidence="3">
    <location>
        <begin position="150"/>
        <end position="465"/>
    </location>
</feature>
<dbReference type="InterPro" id="IPR050629">
    <property type="entry name" value="STE20/SPS1-PAK"/>
</dbReference>
<dbReference type="GeneID" id="63792146"/>
<gene>
    <name evidence="4" type="ORF">BHQ10_002930</name>
</gene>
<reference evidence="4 5" key="1">
    <citation type="journal article" date="2017" name="Biotechnol. Biofuels">
        <title>Differential beta-glucosidase expression as a function of carbon source availability in Talaromyces amestolkiae: a genomic and proteomic approach.</title>
        <authorList>
            <person name="de Eugenio L.I."/>
            <person name="Mendez-Liter J.A."/>
            <person name="Nieto-Dominguez M."/>
            <person name="Alonso L."/>
            <person name="Gil-Munoz J."/>
            <person name="Barriuso J."/>
            <person name="Prieto A."/>
            <person name="Martinez M.J."/>
        </authorList>
    </citation>
    <scope>NUCLEOTIDE SEQUENCE [LARGE SCALE GENOMIC DNA]</scope>
    <source>
        <strain evidence="4 5">CIB</strain>
    </source>
</reference>
<dbReference type="EMBL" id="MIKG01000004">
    <property type="protein sequence ID" value="RAO66918.1"/>
    <property type="molecule type" value="Genomic_DNA"/>
</dbReference>
<evidence type="ECO:0000313" key="4">
    <source>
        <dbReference type="EMBL" id="RAO66918.1"/>
    </source>
</evidence>
<dbReference type="AlphaFoldDB" id="A0A364KTN9"/>
<accession>A0A364KTN9</accession>
<evidence type="ECO:0000313" key="5">
    <source>
        <dbReference type="Proteomes" id="UP000249363"/>
    </source>
</evidence>
<dbReference type="CDD" id="cd00180">
    <property type="entry name" value="PKc"/>
    <property type="match status" value="1"/>
</dbReference>
<dbReference type="Proteomes" id="UP000249363">
    <property type="component" value="Unassembled WGS sequence"/>
</dbReference>
<name>A0A364KTN9_TALAM</name>
<proteinExistence type="predicted"/>
<keyword evidence="2" id="KW-0067">ATP-binding</keyword>
<dbReference type="Pfam" id="PF00069">
    <property type="entry name" value="Pkinase"/>
    <property type="match status" value="1"/>
</dbReference>
<keyword evidence="5" id="KW-1185">Reference proteome</keyword>
<evidence type="ECO:0000256" key="2">
    <source>
        <dbReference type="ARBA" id="ARBA00022840"/>
    </source>
</evidence>
<dbReference type="OrthoDB" id="5986190at2759"/>
<comment type="caution">
    <text evidence="4">The sequence shown here is derived from an EMBL/GenBank/DDBJ whole genome shotgun (WGS) entry which is preliminary data.</text>
</comment>
<dbReference type="GO" id="GO:0005737">
    <property type="term" value="C:cytoplasm"/>
    <property type="evidence" value="ECO:0007669"/>
    <property type="project" value="TreeGrafter"/>
</dbReference>
<dbReference type="GO" id="GO:0004674">
    <property type="term" value="F:protein serine/threonine kinase activity"/>
    <property type="evidence" value="ECO:0007669"/>
    <property type="project" value="TreeGrafter"/>
</dbReference>
<dbReference type="SUPFAM" id="SSF56112">
    <property type="entry name" value="Protein kinase-like (PK-like)"/>
    <property type="match status" value="1"/>
</dbReference>
<protein>
    <recommendedName>
        <fullName evidence="3">Protein kinase domain-containing protein</fullName>
    </recommendedName>
</protein>
<dbReference type="Gene3D" id="1.10.510.10">
    <property type="entry name" value="Transferase(Phosphotransferase) domain 1"/>
    <property type="match status" value="1"/>
</dbReference>